<comment type="caution">
    <text evidence="1">The sequence shown here is derived from an EMBL/GenBank/DDBJ whole genome shotgun (WGS) entry which is preliminary data.</text>
</comment>
<accession>A0A409W5H5</accession>
<protein>
    <submittedName>
        <fullName evidence="1">Uncharacterized protein</fullName>
    </submittedName>
</protein>
<dbReference type="AlphaFoldDB" id="A0A409W5H5"/>
<reference evidence="1 2" key="1">
    <citation type="journal article" date="2018" name="Evol. Lett.">
        <title>Horizontal gene cluster transfer increased hallucinogenic mushroom diversity.</title>
        <authorList>
            <person name="Reynolds H.T."/>
            <person name="Vijayakumar V."/>
            <person name="Gluck-Thaler E."/>
            <person name="Korotkin H.B."/>
            <person name="Matheny P.B."/>
            <person name="Slot J.C."/>
        </authorList>
    </citation>
    <scope>NUCLEOTIDE SEQUENCE [LARGE SCALE GENOMIC DNA]</scope>
    <source>
        <strain evidence="1 2">SRW20</strain>
    </source>
</reference>
<organism evidence="1 2">
    <name type="scientific">Gymnopilus dilepis</name>
    <dbReference type="NCBI Taxonomy" id="231916"/>
    <lineage>
        <taxon>Eukaryota</taxon>
        <taxon>Fungi</taxon>
        <taxon>Dikarya</taxon>
        <taxon>Basidiomycota</taxon>
        <taxon>Agaricomycotina</taxon>
        <taxon>Agaricomycetes</taxon>
        <taxon>Agaricomycetidae</taxon>
        <taxon>Agaricales</taxon>
        <taxon>Agaricineae</taxon>
        <taxon>Hymenogastraceae</taxon>
        <taxon>Gymnopilus</taxon>
    </lineage>
</organism>
<keyword evidence="2" id="KW-1185">Reference proteome</keyword>
<gene>
    <name evidence="1" type="ORF">CVT26_011881</name>
</gene>
<proteinExistence type="predicted"/>
<evidence type="ECO:0000313" key="2">
    <source>
        <dbReference type="Proteomes" id="UP000284706"/>
    </source>
</evidence>
<name>A0A409W5H5_9AGAR</name>
<evidence type="ECO:0000313" key="1">
    <source>
        <dbReference type="EMBL" id="PPQ73764.1"/>
    </source>
</evidence>
<sequence length="482" mass="54738">MFVFLPKFKLWFSFGTKSQDKLDGKDCHYYYSSILHVKKVDRTCALPDAVLRNVFLDVVAVTSPPSSPFIEPHPLCAPHVLSQVCLRWRKLVLDTPEIWSSIYIRNTLPPALLGLWLDRSGKEPLKIRMHAEYVNQMVPPRLDVDSDTLVEGPPSFEPLQSMTIAQSWDLLVTEIHRWDEVNLIADQHAASSLSILELNKAFTLQHLSIHLNYRGDHPGIDILDSFLYHMTSSGRPFKLSWESTPLPTLVYHPIWTRLVEIDITMGLTMDECIRFLAQCVEAEEISLGCITNDWIGDMDNEHERQLEAMWRERYSQLDWGYPVSRNVLPKLRKLSIGLDGSACDCTLILQFFTLPSLQALEFQNMRSSMDSLRNLKDLLQRSACGNPEAGFEGIALGSLRIVDHFMGQDILLHILSLKNPRGDFIPAVSIYTRRGVRMDLLENVLEAITEPFIAVNLECYRDASGGTWVGRGGGMANPYLLP</sequence>
<dbReference type="OrthoDB" id="3217549at2759"/>
<dbReference type="EMBL" id="NHYE01005385">
    <property type="protein sequence ID" value="PPQ73764.1"/>
    <property type="molecule type" value="Genomic_DNA"/>
</dbReference>
<dbReference type="Proteomes" id="UP000284706">
    <property type="component" value="Unassembled WGS sequence"/>
</dbReference>
<dbReference type="InParanoid" id="A0A409W5H5"/>